<dbReference type="RefSeq" id="WP_136914485.1">
    <property type="nucleotide sequence ID" value="NZ_CP039371.1"/>
</dbReference>
<evidence type="ECO:0000256" key="1">
    <source>
        <dbReference type="ARBA" id="ARBA00022679"/>
    </source>
</evidence>
<dbReference type="PANTHER" id="PTHR48050:SF13">
    <property type="entry name" value="STEROL 3-BETA-GLUCOSYLTRANSFERASE UGT80A2"/>
    <property type="match status" value="1"/>
</dbReference>
<reference evidence="4" key="1">
    <citation type="submission" date="2019-04" db="EMBL/GenBank/DDBJ databases">
        <title>Genome sequence of Pseudomonas putida 1290, an auxin catabolizing strain.</title>
        <authorList>
            <person name="Laird T.S."/>
            <person name="Leveau J.H.J."/>
        </authorList>
    </citation>
    <scope>NUCLEOTIDE SEQUENCE [LARGE SCALE GENOMIC DNA]</scope>
    <source>
        <strain evidence="4">1290</strain>
    </source>
</reference>
<dbReference type="PANTHER" id="PTHR48050">
    <property type="entry name" value="STEROL 3-BETA-GLUCOSYLTRANSFERASE"/>
    <property type="match status" value="1"/>
</dbReference>
<dbReference type="GO" id="GO:0017000">
    <property type="term" value="P:antibiotic biosynthetic process"/>
    <property type="evidence" value="ECO:0007669"/>
    <property type="project" value="UniProtKB-ARBA"/>
</dbReference>
<dbReference type="Pfam" id="PF04101">
    <property type="entry name" value="Glyco_tran_28_C"/>
    <property type="match status" value="1"/>
</dbReference>
<dbReference type="GO" id="GO:0016758">
    <property type="term" value="F:hexosyltransferase activity"/>
    <property type="evidence" value="ECO:0007669"/>
    <property type="project" value="InterPro"/>
</dbReference>
<gene>
    <name evidence="3" type="ORF">E6B08_13580</name>
</gene>
<dbReference type="SUPFAM" id="SSF53756">
    <property type="entry name" value="UDP-Glycosyltransferase/glycogen phosphorylase"/>
    <property type="match status" value="1"/>
</dbReference>
<dbReference type="InterPro" id="IPR035595">
    <property type="entry name" value="UDP_glycos_trans_CS"/>
</dbReference>
<keyword evidence="1 3" id="KW-0808">Transferase</keyword>
<dbReference type="InterPro" id="IPR050426">
    <property type="entry name" value="Glycosyltransferase_28"/>
</dbReference>
<dbReference type="Gene3D" id="3.40.50.2000">
    <property type="entry name" value="Glycogen Phosphorylase B"/>
    <property type="match status" value="2"/>
</dbReference>
<feature type="domain" description="Glycosyl transferase family 28 C-terminal" evidence="2">
    <location>
        <begin position="278"/>
        <end position="383"/>
    </location>
</feature>
<sequence>MSHYALVAPPYPSHFEVMQTLAGELIERGHRVSFLHQPDAQRWLRDRRIGFHAIGHADHPAGSLDHALRLAANPSGPWHMRRMIRQLAGTSRMLCRELPGALTAHQVDAVLCDQMEPAGALAAEALGLPCVSLACALPINREAGLPLPVMPFGYGRDPRSQRLFEASTRVHDWFMRPMAEVIDDACRRHGLPRRTGPQDCLSSLAQISQTLAAFDFPRQALPGHFHALGPLRKPPEQAEGHWPLDVRKPLVFASLGTLQGHRFSLFVRIAKACRLLDVQLLVAHCGGLDLPQQARLLQLGASVVTDFAPQQWAVQRADAVICHGGLNTVMDALAAKTPLLVLPIAFDQPGVAARVAYHQLGLALSRHASVSRIAGALARLLAEPMPGLARLEPALQGLDDSVRKAASIIETAVHAGRPVPAQDAAWPMT</sequence>
<proteinExistence type="predicted"/>
<dbReference type="InterPro" id="IPR002213">
    <property type="entry name" value="UDP_glucos_trans"/>
</dbReference>
<dbReference type="Proteomes" id="UP000298551">
    <property type="component" value="Chromosome"/>
</dbReference>
<organism evidence="3 4">
    <name type="scientific">Pseudomonas putida</name>
    <name type="common">Arthrobacter siderocapsulatus</name>
    <dbReference type="NCBI Taxonomy" id="303"/>
    <lineage>
        <taxon>Bacteria</taxon>
        <taxon>Pseudomonadati</taxon>
        <taxon>Pseudomonadota</taxon>
        <taxon>Gammaproteobacteria</taxon>
        <taxon>Pseudomonadales</taxon>
        <taxon>Pseudomonadaceae</taxon>
        <taxon>Pseudomonas</taxon>
    </lineage>
</organism>
<dbReference type="GO" id="GO:0008194">
    <property type="term" value="F:UDP-glycosyltransferase activity"/>
    <property type="evidence" value="ECO:0007669"/>
    <property type="project" value="InterPro"/>
</dbReference>
<dbReference type="EMBL" id="CP039371">
    <property type="protein sequence ID" value="QCI12328.1"/>
    <property type="molecule type" value="Genomic_DNA"/>
</dbReference>
<evidence type="ECO:0000313" key="4">
    <source>
        <dbReference type="Proteomes" id="UP000298551"/>
    </source>
</evidence>
<dbReference type="AlphaFoldDB" id="A0A4D6XCB5"/>
<evidence type="ECO:0000313" key="3">
    <source>
        <dbReference type="EMBL" id="QCI12328.1"/>
    </source>
</evidence>
<dbReference type="OrthoDB" id="9805366at2"/>
<evidence type="ECO:0000259" key="2">
    <source>
        <dbReference type="Pfam" id="PF04101"/>
    </source>
</evidence>
<dbReference type="PROSITE" id="PS00375">
    <property type="entry name" value="UDPGT"/>
    <property type="match status" value="1"/>
</dbReference>
<dbReference type="CDD" id="cd03784">
    <property type="entry name" value="GT1_Gtf-like"/>
    <property type="match status" value="1"/>
</dbReference>
<dbReference type="InterPro" id="IPR007235">
    <property type="entry name" value="Glyco_trans_28_C"/>
</dbReference>
<accession>A0A4D6XCB5</accession>
<name>A0A4D6XCB5_PSEPU</name>
<protein>
    <submittedName>
        <fullName evidence="3">Glycosyltransferase family 1 protein</fullName>
    </submittedName>
</protein>